<evidence type="ECO:0000313" key="1">
    <source>
        <dbReference type="EMBL" id="AGA85841.1"/>
    </source>
</evidence>
<evidence type="ECO:0000313" key="2">
    <source>
        <dbReference type="Proteomes" id="UP000010820"/>
    </source>
</evidence>
<sequence>MIARSPHGCCCDMRPQEAGAIKLELFFRNQQKKPQLIIYWNKTSIFVRSLHAPTIKQ</sequence>
<dbReference type="KEGG" id="psh:Psest_1278"/>
<gene>
    <name evidence="1" type="ORF">Psest_1278</name>
</gene>
<protein>
    <submittedName>
        <fullName evidence="1">Uncharacterized protein</fullName>
    </submittedName>
</protein>
<dbReference type="HOGENOM" id="CLU_2993365_0_0_6"/>
<reference evidence="1 2" key="1">
    <citation type="submission" date="2011-10" db="EMBL/GenBank/DDBJ databases">
        <title>Complete sequence of chromosome of Pseudomonas stutzeri RCH2.</title>
        <authorList>
            <consortium name="US DOE Joint Genome Institute"/>
            <person name="Lucas S."/>
            <person name="Han J."/>
            <person name="Lapidus A."/>
            <person name="Cheng J.-F."/>
            <person name="Goodwin L."/>
            <person name="Pitluck S."/>
            <person name="Peters L."/>
            <person name="Ovchinnikova G."/>
            <person name="Zeytun A."/>
            <person name="Lu M."/>
            <person name="Detter J.C."/>
            <person name="Han C."/>
            <person name="Tapia R."/>
            <person name="Land M."/>
            <person name="Hauser L."/>
            <person name="Kyrpides N."/>
            <person name="Ivanova N."/>
            <person name="Pagani I."/>
            <person name="Chakraborty R."/>
            <person name="Arkin A."/>
            <person name="Dehal P."/>
            <person name="Wall J."/>
            <person name="Hazen T."/>
            <person name="Woyke T."/>
        </authorList>
    </citation>
    <scope>NUCLEOTIDE SEQUENCE [LARGE SCALE GENOMIC DNA]</scope>
    <source>
        <strain evidence="1 2">RCH2</strain>
    </source>
</reference>
<name>L0GIK9_STUST</name>
<dbReference type="EMBL" id="CP003071">
    <property type="protein sequence ID" value="AGA85841.1"/>
    <property type="molecule type" value="Genomic_DNA"/>
</dbReference>
<dbReference type="Proteomes" id="UP000010820">
    <property type="component" value="Chromosome"/>
</dbReference>
<dbReference type="RefSeq" id="WP_015276154.1">
    <property type="nucleotide sequence ID" value="NC_019936.1"/>
</dbReference>
<accession>L0GIK9</accession>
<dbReference type="AlphaFoldDB" id="L0GIK9"/>
<organism evidence="1 2">
    <name type="scientific">Stutzerimonas stutzeri RCH2</name>
    <dbReference type="NCBI Taxonomy" id="644801"/>
    <lineage>
        <taxon>Bacteria</taxon>
        <taxon>Pseudomonadati</taxon>
        <taxon>Pseudomonadota</taxon>
        <taxon>Gammaproteobacteria</taxon>
        <taxon>Pseudomonadales</taxon>
        <taxon>Pseudomonadaceae</taxon>
        <taxon>Stutzerimonas</taxon>
    </lineage>
</organism>
<dbReference type="STRING" id="644801.Psest_1278"/>
<proteinExistence type="predicted"/>